<evidence type="ECO:0000256" key="10">
    <source>
        <dbReference type="ARBA" id="ARBA00023136"/>
    </source>
</evidence>
<evidence type="ECO:0000256" key="3">
    <source>
        <dbReference type="ARBA" id="ARBA00022670"/>
    </source>
</evidence>
<evidence type="ECO:0000313" key="14">
    <source>
        <dbReference type="EMBL" id="MQT04781.1"/>
    </source>
</evidence>
<protein>
    <recommendedName>
        <fullName evidence="13">Peptidase M48 domain-containing protein</fullName>
    </recommendedName>
</protein>
<evidence type="ECO:0000256" key="11">
    <source>
        <dbReference type="RuleBase" id="RU003983"/>
    </source>
</evidence>
<dbReference type="AlphaFoldDB" id="A0A646KSG2"/>
<name>A0A646KSG2_STRJU</name>
<dbReference type="PANTHER" id="PTHR43221">
    <property type="entry name" value="PROTEASE HTPX"/>
    <property type="match status" value="1"/>
</dbReference>
<dbReference type="Gene3D" id="3.30.2010.10">
    <property type="entry name" value="Metalloproteases ('zincins'), catalytic domain"/>
    <property type="match status" value="1"/>
</dbReference>
<keyword evidence="4 12" id="KW-0812">Transmembrane</keyword>
<dbReference type="Pfam" id="PF01435">
    <property type="entry name" value="Peptidase_M48"/>
    <property type="match status" value="1"/>
</dbReference>
<dbReference type="GO" id="GO:0046872">
    <property type="term" value="F:metal ion binding"/>
    <property type="evidence" value="ECO:0007669"/>
    <property type="project" value="UniProtKB-KW"/>
</dbReference>
<feature type="domain" description="Peptidase M48" evidence="13">
    <location>
        <begin position="77"/>
        <end position="275"/>
    </location>
</feature>
<comment type="caution">
    <text evidence="14">The sequence shown here is derived from an EMBL/GenBank/DDBJ whole genome shotgun (WGS) entry which is preliminary data.</text>
</comment>
<evidence type="ECO:0000256" key="4">
    <source>
        <dbReference type="ARBA" id="ARBA00022692"/>
    </source>
</evidence>
<evidence type="ECO:0000256" key="6">
    <source>
        <dbReference type="ARBA" id="ARBA00022801"/>
    </source>
</evidence>
<dbReference type="InterPro" id="IPR050083">
    <property type="entry name" value="HtpX_protease"/>
</dbReference>
<evidence type="ECO:0000256" key="7">
    <source>
        <dbReference type="ARBA" id="ARBA00022833"/>
    </source>
</evidence>
<reference evidence="14 15" key="1">
    <citation type="submission" date="2019-05" db="EMBL/GenBank/DDBJ databases">
        <title>Comparative genomics and metabolomics analyses of clavulanic acid producing Streptomyces species provides insight into specialized metabolism and evolution of beta-lactam biosynthetic gene clusters.</title>
        <authorList>
            <person name="Moore M.A."/>
            <person name="Cruz-Morales P."/>
            <person name="Barona Gomez F."/>
            <person name="Kapil T."/>
        </authorList>
    </citation>
    <scope>NUCLEOTIDE SEQUENCE [LARGE SCALE GENOMIC DNA]</scope>
    <source>
        <strain evidence="14 15">NRRL 5741</strain>
    </source>
</reference>
<comment type="subcellular location">
    <subcellularLocation>
        <location evidence="1">Cell membrane</location>
        <topology evidence="1">Multi-pass membrane protein</topology>
    </subcellularLocation>
</comment>
<keyword evidence="7 11" id="KW-0862">Zinc</keyword>
<feature type="transmembrane region" description="Helical" evidence="12">
    <location>
        <begin position="154"/>
        <end position="175"/>
    </location>
</feature>
<keyword evidence="2" id="KW-1003">Cell membrane</keyword>
<dbReference type="Proteomes" id="UP000419138">
    <property type="component" value="Unassembled WGS sequence"/>
</dbReference>
<dbReference type="RefSeq" id="WP_153526098.1">
    <property type="nucleotide sequence ID" value="NZ_JBEPDZ010000019.1"/>
</dbReference>
<keyword evidence="15" id="KW-1185">Reference proteome</keyword>
<proteinExistence type="inferred from homology"/>
<dbReference type="PANTHER" id="PTHR43221:SF1">
    <property type="entry name" value="PROTEASE HTPX"/>
    <property type="match status" value="1"/>
</dbReference>
<dbReference type="GO" id="GO:0005886">
    <property type="term" value="C:plasma membrane"/>
    <property type="evidence" value="ECO:0007669"/>
    <property type="project" value="UniProtKB-SubCell"/>
</dbReference>
<feature type="transmembrane region" description="Helical" evidence="12">
    <location>
        <begin position="187"/>
        <end position="207"/>
    </location>
</feature>
<evidence type="ECO:0000313" key="15">
    <source>
        <dbReference type="Proteomes" id="UP000419138"/>
    </source>
</evidence>
<evidence type="ECO:0000256" key="5">
    <source>
        <dbReference type="ARBA" id="ARBA00022723"/>
    </source>
</evidence>
<evidence type="ECO:0000256" key="12">
    <source>
        <dbReference type="SAM" id="Phobius"/>
    </source>
</evidence>
<accession>A0A646KSG2</accession>
<gene>
    <name evidence="14" type="ORF">FF041_32960</name>
</gene>
<sequence>MPTAPPEVAPRPAFDTSAEATAVLALVPKALASLVIMYFLSPLLTVAWLAAGFVAFTDRFEPMAAKLMGLRPPTAREKAVLQAAWVRVAACAGLAPETHSLWVQDTSEINAGATMGRTVAVTRGALTRLQPRELEAVLAHELGHHQRGHARIGFLLYLYGLPVDIVTRFLGRFAFLLFVRSGVVGKFVFLGLAPMLMIFPPTALLLFSWPISRYHSRQGEFAADRFAAELGYGPALHATLQSWLDQGRDDGPSTILAKVLATHPPLADRILRLEAQEGPA</sequence>
<evidence type="ECO:0000256" key="9">
    <source>
        <dbReference type="ARBA" id="ARBA00023049"/>
    </source>
</evidence>
<evidence type="ECO:0000256" key="8">
    <source>
        <dbReference type="ARBA" id="ARBA00022989"/>
    </source>
</evidence>
<keyword evidence="10 12" id="KW-0472">Membrane</keyword>
<keyword evidence="6 11" id="KW-0378">Hydrolase</keyword>
<dbReference type="OrthoDB" id="3474767at2"/>
<keyword evidence="8 12" id="KW-1133">Transmembrane helix</keyword>
<evidence type="ECO:0000259" key="13">
    <source>
        <dbReference type="Pfam" id="PF01435"/>
    </source>
</evidence>
<comment type="similarity">
    <text evidence="11">Belongs to the peptidase M48 family.</text>
</comment>
<keyword evidence="9 11" id="KW-0482">Metalloprotease</keyword>
<evidence type="ECO:0000256" key="1">
    <source>
        <dbReference type="ARBA" id="ARBA00004651"/>
    </source>
</evidence>
<dbReference type="EMBL" id="VCLA01000194">
    <property type="protein sequence ID" value="MQT04781.1"/>
    <property type="molecule type" value="Genomic_DNA"/>
</dbReference>
<organism evidence="14 15">
    <name type="scientific">Streptomyces jumonjinensis</name>
    <dbReference type="NCBI Taxonomy" id="1945"/>
    <lineage>
        <taxon>Bacteria</taxon>
        <taxon>Bacillati</taxon>
        <taxon>Actinomycetota</taxon>
        <taxon>Actinomycetes</taxon>
        <taxon>Kitasatosporales</taxon>
        <taxon>Streptomycetaceae</taxon>
        <taxon>Streptomyces</taxon>
    </lineage>
</organism>
<keyword evidence="3 11" id="KW-0645">Protease</keyword>
<dbReference type="GO" id="GO:0004222">
    <property type="term" value="F:metalloendopeptidase activity"/>
    <property type="evidence" value="ECO:0007669"/>
    <property type="project" value="InterPro"/>
</dbReference>
<dbReference type="GO" id="GO:0006508">
    <property type="term" value="P:proteolysis"/>
    <property type="evidence" value="ECO:0007669"/>
    <property type="project" value="UniProtKB-KW"/>
</dbReference>
<comment type="cofactor">
    <cofactor evidence="11">
        <name>Zn(2+)</name>
        <dbReference type="ChEBI" id="CHEBI:29105"/>
    </cofactor>
    <text evidence="11">Binds 1 zinc ion per subunit.</text>
</comment>
<dbReference type="InterPro" id="IPR001915">
    <property type="entry name" value="Peptidase_M48"/>
</dbReference>
<keyword evidence="5" id="KW-0479">Metal-binding</keyword>
<feature type="transmembrane region" description="Helical" evidence="12">
    <location>
        <begin position="35"/>
        <end position="56"/>
    </location>
</feature>
<evidence type="ECO:0000256" key="2">
    <source>
        <dbReference type="ARBA" id="ARBA00022475"/>
    </source>
</evidence>